<feature type="repeat" description="Cell wall-binding" evidence="2">
    <location>
        <begin position="476"/>
        <end position="495"/>
    </location>
</feature>
<dbReference type="InterPro" id="IPR018337">
    <property type="entry name" value="Cell_wall/Cho-bd_repeat"/>
</dbReference>
<feature type="repeat" description="Cell wall-binding" evidence="2">
    <location>
        <begin position="536"/>
        <end position="555"/>
    </location>
</feature>
<feature type="chain" id="PRO_5025432245" evidence="3">
    <location>
        <begin position="27"/>
        <end position="593"/>
    </location>
</feature>
<accession>A0A6B3TS56</accession>
<dbReference type="PROSITE" id="PS51170">
    <property type="entry name" value="CW"/>
    <property type="match status" value="8"/>
</dbReference>
<dbReference type="Proteomes" id="UP000481621">
    <property type="component" value="Unassembled WGS sequence"/>
</dbReference>
<dbReference type="AlphaFoldDB" id="A0A6B3TS56"/>
<feature type="repeat" description="Cell wall-binding" evidence="2">
    <location>
        <begin position="436"/>
        <end position="455"/>
    </location>
</feature>
<keyword evidence="7" id="KW-1185">Reference proteome</keyword>
<dbReference type="Gene3D" id="1.10.530.10">
    <property type="match status" value="1"/>
</dbReference>
<feature type="signal peptide" evidence="3">
    <location>
        <begin position="1"/>
        <end position="26"/>
    </location>
</feature>
<feature type="domain" description="Transglycosylase SLT" evidence="4">
    <location>
        <begin position="58"/>
        <end position="160"/>
    </location>
</feature>
<dbReference type="EMBL" id="JAAIUV010000014">
    <property type="protein sequence ID" value="NEX79226.1"/>
    <property type="molecule type" value="Genomic_DNA"/>
</dbReference>
<feature type="repeat" description="Cell wall-binding" evidence="2">
    <location>
        <begin position="456"/>
        <end position="475"/>
    </location>
</feature>
<dbReference type="CDD" id="cd00254">
    <property type="entry name" value="LT-like"/>
    <property type="match status" value="1"/>
</dbReference>
<evidence type="ECO:0000256" key="3">
    <source>
        <dbReference type="SAM" id="SignalP"/>
    </source>
</evidence>
<protein>
    <submittedName>
        <fullName evidence="6">Transglycosylase SLT domain-containing protein</fullName>
    </submittedName>
</protein>
<feature type="repeat" description="Cell wall-binding" evidence="2">
    <location>
        <begin position="516"/>
        <end position="535"/>
    </location>
</feature>
<dbReference type="SUPFAM" id="SSF69360">
    <property type="entry name" value="Cell wall binding repeat"/>
    <property type="match status" value="1"/>
</dbReference>
<organism evidence="6 7">
    <name type="scientific">Neobacillus thermocopriae</name>
    <dbReference type="NCBI Taxonomy" id="1215031"/>
    <lineage>
        <taxon>Bacteria</taxon>
        <taxon>Bacillati</taxon>
        <taxon>Bacillota</taxon>
        <taxon>Bacilli</taxon>
        <taxon>Bacillales</taxon>
        <taxon>Bacillaceae</taxon>
        <taxon>Neobacillus</taxon>
    </lineage>
</organism>
<evidence type="ECO:0000313" key="7">
    <source>
        <dbReference type="Proteomes" id="UP000481621"/>
    </source>
</evidence>
<name>A0A6B3TS56_9BACI</name>
<evidence type="ECO:0000259" key="5">
    <source>
        <dbReference type="Pfam" id="PF17936"/>
    </source>
</evidence>
<dbReference type="InterPro" id="IPR023346">
    <property type="entry name" value="Lysozyme-like_dom_sf"/>
</dbReference>
<dbReference type="Pfam" id="PF01464">
    <property type="entry name" value="SLT"/>
    <property type="match status" value="1"/>
</dbReference>
<dbReference type="InterPro" id="IPR008258">
    <property type="entry name" value="Transglycosylase_SLT_dom_1"/>
</dbReference>
<dbReference type="SUPFAM" id="SSF53955">
    <property type="entry name" value="Lysozyme-like"/>
    <property type="match status" value="1"/>
</dbReference>
<keyword evidence="1" id="KW-0677">Repeat</keyword>
<proteinExistence type="predicted"/>
<dbReference type="Gene3D" id="2.20.120.10">
    <property type="entry name" value="Multimodular pneumococcal cell wall endolysin, domain 3"/>
    <property type="match status" value="1"/>
</dbReference>
<dbReference type="RefSeq" id="WP_163251839.1">
    <property type="nucleotide sequence ID" value="NZ_JAAIUV010000014.1"/>
</dbReference>
<sequence length="593" mass="66895">MKSYLLKLGVLSSILFLGWPTENVSAAGVTWASKCEAFGQIKPNQNPSTQQINCLLTNAALEVNIPPEVVKAIAAQESGWKQFKDGKPLVSSDGGIGIMQITNQLNYDQEKLKTDITYNIQAGVEILQKFYQRKDLPKIKGAGPEVIENWYFPVMAYNGIKPVNSPLYKDGSGKNKEAYQEKVFSAIEKDSFLSDTRLAEFPFSKEDFLYDTNSDENIIFNKLKYIITDQMHASNYHFQKGEKVVVTKDNARLRTNINTTTGSRLLAKNTTLIIDGEFIYDQYNPGNQFVWYPVTAEDRKFAGYISSAYIMEKLEAPTVNPVNQQDKFVIGKAPFSNVLIQILNGKYLVGSAESNAEGEFKVAIPSQKVGTTLTITYKDHLNRVSEPASIKVQTHILNGWVDRDGKKYHYSSGVLDTGWFKEGNRWYYFDENGVMQKGWILDKGLWYYLNPNGVMQTGWLKEGSSWYYLGSSGVMKTGWLKDGSSWYYLSSSGVMQTGWIKEGSSWYYLGSSGAMKTGWLKDGSSWYYLSSSGAMQTGWLKEGSSWYYLSSNGAMQTGWQKINGKWYYFYSNGVMAYNTWIGKYRLGPSGAML</sequence>
<dbReference type="Pfam" id="PF01473">
    <property type="entry name" value="Choline_bind_1"/>
    <property type="match status" value="3"/>
</dbReference>
<reference evidence="6" key="1">
    <citation type="submission" date="2020-02" db="EMBL/GenBank/DDBJ databases">
        <title>Bacillus sedimentmangrovi sp. nov., isolated from sediment of the mangrove ecosystem.</title>
        <authorList>
            <person name="Liu G."/>
        </authorList>
    </citation>
    <scope>NUCLEOTIDE SEQUENCE [LARGE SCALE GENOMIC DNA]</scope>
    <source>
        <strain evidence="6">SgZ-7</strain>
    </source>
</reference>
<feature type="repeat" description="Cell wall-binding" evidence="2">
    <location>
        <begin position="416"/>
        <end position="435"/>
    </location>
</feature>
<comment type="caution">
    <text evidence="6">The sequence shown here is derived from an EMBL/GenBank/DDBJ whole genome shotgun (WGS) entry which is preliminary data.</text>
</comment>
<dbReference type="Pfam" id="PF17936">
    <property type="entry name" value="Big_6"/>
    <property type="match status" value="1"/>
</dbReference>
<dbReference type="Gene3D" id="2.10.270.10">
    <property type="entry name" value="Cholin Binding"/>
    <property type="match status" value="2"/>
</dbReference>
<feature type="repeat" description="Cell wall-binding" evidence="2">
    <location>
        <begin position="556"/>
        <end position="575"/>
    </location>
</feature>
<keyword evidence="3" id="KW-0732">Signal</keyword>
<dbReference type="InterPro" id="IPR041498">
    <property type="entry name" value="Big_6"/>
</dbReference>
<feature type="domain" description="Bacterial Ig" evidence="5">
    <location>
        <begin position="315"/>
        <end position="393"/>
    </location>
</feature>
<evidence type="ECO:0000259" key="4">
    <source>
        <dbReference type="Pfam" id="PF01464"/>
    </source>
</evidence>
<dbReference type="Pfam" id="PF19127">
    <property type="entry name" value="Choline_bind_3"/>
    <property type="match status" value="2"/>
</dbReference>
<evidence type="ECO:0000256" key="1">
    <source>
        <dbReference type="ARBA" id="ARBA00022737"/>
    </source>
</evidence>
<evidence type="ECO:0000256" key="2">
    <source>
        <dbReference type="PROSITE-ProRule" id="PRU00591"/>
    </source>
</evidence>
<evidence type="ECO:0000313" key="6">
    <source>
        <dbReference type="EMBL" id="NEX79226.1"/>
    </source>
</evidence>
<gene>
    <name evidence="6" type="ORF">G4Z05_10095</name>
</gene>
<feature type="repeat" description="Cell wall-binding" evidence="2">
    <location>
        <begin position="496"/>
        <end position="515"/>
    </location>
</feature>